<keyword evidence="2" id="KW-0819">tRNA processing</keyword>
<sequence>MISVKKKDFKKAVVRNRIKRRIRYFVRNKMNKKGFHLIIIKKSFKPEMPFSLLCDSLSKLL</sequence>
<keyword evidence="3" id="KW-0540">Nuclease</keyword>
<dbReference type="GO" id="GO:0000049">
    <property type="term" value="F:tRNA binding"/>
    <property type="evidence" value="ECO:0007669"/>
    <property type="project" value="InterPro"/>
</dbReference>
<comment type="function">
    <text evidence="1">RNaseP catalyzes the removal of the 5'-leader sequence from pre-tRNA to produce the mature 5'-terminus. It can also cleave other RNA substrates such as 4.5S RNA. The protein component plays an auxiliary but essential role in vivo by binding to the 5'-leader sequence and broadening the substrate specificity of the ribozyme.</text>
</comment>
<dbReference type="PROSITE" id="PS00648">
    <property type="entry name" value="RIBONUCLEASE_P"/>
    <property type="match status" value="1"/>
</dbReference>
<dbReference type="InterPro" id="IPR014721">
    <property type="entry name" value="Ribsml_uS5_D2-typ_fold_subgr"/>
</dbReference>
<evidence type="ECO:0000256" key="1">
    <source>
        <dbReference type="ARBA" id="ARBA00002663"/>
    </source>
</evidence>
<organism evidence="7 8">
    <name type="scientific">Muiribacterium halophilum</name>
    <dbReference type="NCBI Taxonomy" id="2053465"/>
    <lineage>
        <taxon>Bacteria</taxon>
        <taxon>Candidatus Muiribacteriota</taxon>
        <taxon>Candidatus Muiribacteriia</taxon>
        <taxon>Candidatus Muiribacteriales</taxon>
        <taxon>Candidatus Muiribacteriaceae</taxon>
        <taxon>Candidatus Muiribacterium</taxon>
    </lineage>
</organism>
<dbReference type="InterPro" id="IPR020539">
    <property type="entry name" value="RNase_P_CS"/>
</dbReference>
<dbReference type="GO" id="GO:0004526">
    <property type="term" value="F:ribonuclease P activity"/>
    <property type="evidence" value="ECO:0007669"/>
    <property type="project" value="InterPro"/>
</dbReference>
<dbReference type="Gene3D" id="3.30.230.10">
    <property type="match status" value="1"/>
</dbReference>
<dbReference type="AlphaFoldDB" id="A0A2N5ZDX7"/>
<evidence type="ECO:0000256" key="6">
    <source>
        <dbReference type="ARBA" id="ARBA00022884"/>
    </source>
</evidence>
<dbReference type="InterPro" id="IPR020568">
    <property type="entry name" value="Ribosomal_Su5_D2-typ_SF"/>
</dbReference>
<keyword evidence="6" id="KW-0694">RNA-binding</keyword>
<proteinExistence type="predicted"/>
<keyword evidence="4" id="KW-0255">Endonuclease</keyword>
<evidence type="ECO:0000313" key="8">
    <source>
        <dbReference type="Proteomes" id="UP000234857"/>
    </source>
</evidence>
<evidence type="ECO:0000256" key="2">
    <source>
        <dbReference type="ARBA" id="ARBA00022694"/>
    </source>
</evidence>
<protein>
    <submittedName>
        <fullName evidence="7">Uncharacterized protein</fullName>
    </submittedName>
</protein>
<comment type="caution">
    <text evidence="7">The sequence shown here is derived from an EMBL/GenBank/DDBJ whole genome shotgun (WGS) entry which is preliminary data.</text>
</comment>
<dbReference type="Pfam" id="PF00825">
    <property type="entry name" value="Ribonuclease_P"/>
    <property type="match status" value="1"/>
</dbReference>
<gene>
    <name evidence="7" type="ORF">C0601_09035</name>
</gene>
<name>A0A2N5ZDX7_MUIH1</name>
<dbReference type="InterPro" id="IPR000100">
    <property type="entry name" value="RNase_P"/>
</dbReference>
<dbReference type="Proteomes" id="UP000234857">
    <property type="component" value="Unassembled WGS sequence"/>
</dbReference>
<dbReference type="SUPFAM" id="SSF54211">
    <property type="entry name" value="Ribosomal protein S5 domain 2-like"/>
    <property type="match status" value="1"/>
</dbReference>
<dbReference type="EMBL" id="PKTG01000102">
    <property type="protein sequence ID" value="PLX16861.1"/>
    <property type="molecule type" value="Genomic_DNA"/>
</dbReference>
<accession>A0A2N5ZDX7</accession>
<evidence type="ECO:0000256" key="4">
    <source>
        <dbReference type="ARBA" id="ARBA00022759"/>
    </source>
</evidence>
<evidence type="ECO:0000313" key="7">
    <source>
        <dbReference type="EMBL" id="PLX16861.1"/>
    </source>
</evidence>
<keyword evidence="5" id="KW-0378">Hydrolase</keyword>
<evidence type="ECO:0000256" key="5">
    <source>
        <dbReference type="ARBA" id="ARBA00022801"/>
    </source>
</evidence>
<dbReference type="GO" id="GO:0008033">
    <property type="term" value="P:tRNA processing"/>
    <property type="evidence" value="ECO:0007669"/>
    <property type="project" value="UniProtKB-KW"/>
</dbReference>
<evidence type="ECO:0000256" key="3">
    <source>
        <dbReference type="ARBA" id="ARBA00022722"/>
    </source>
</evidence>
<reference evidence="7 8" key="1">
    <citation type="submission" date="2017-11" db="EMBL/GenBank/DDBJ databases">
        <title>Genome-resolved metagenomics identifies genetic mobility, metabolic interactions, and unexpected diversity in perchlorate-reducing communities.</title>
        <authorList>
            <person name="Barnum T.P."/>
            <person name="Figueroa I.A."/>
            <person name="Carlstrom C.I."/>
            <person name="Lucas L.N."/>
            <person name="Engelbrektson A.L."/>
            <person name="Coates J.D."/>
        </authorList>
    </citation>
    <scope>NUCLEOTIDE SEQUENCE [LARGE SCALE GENOMIC DNA]</scope>
    <source>
        <strain evidence="7">BM706</strain>
    </source>
</reference>